<dbReference type="RefSeq" id="XP_009059261.1">
    <property type="nucleotide sequence ID" value="XM_009061013.1"/>
</dbReference>
<protein>
    <recommendedName>
        <fullName evidence="2">Outer dynein arm-docking complex subunit 4</fullName>
    </recommendedName>
    <alternativeName>
        <fullName evidence="3">Tetratricopeptide repeat protein 25</fullName>
    </alternativeName>
</protein>
<sequence length="490" mass="56020">MATSTQTTFRPFYGKVPVLKIRPVSAKLSTAAATLVRINKKANVPDITQTTEYLDDVRTVRPVNLYNPNMKKVLGELYTDIRYLHQLKQNVDKESKVITDLNIGTLAETGVRFLQNRTEFWDNLGPLPPVVMKKKPKYQSNFKGSIASINTEMSRSTRRSNTSLYSREKKKEEKAPESVIQFEFKTYQPSPRLPPPPIRADRLTVKIEDNSKISSDNQLSLNGDDLANAQKERNIQVEQYFKKALQDIQKDFEKEYFESCEERIEECLQCLKNIHSDILEKKVEYEVKLYNIKGDLMFKLGYCEKAVDNYQKALEGSGTLRELRLYILGNISRVFTHKGEYSKSLEMLTEQSRITRSDGEVAMVFLNLGQCFLSLKQYESANDCGTKSLAASKRCKSLKYQIESLVLLAIALARLNKPQHALKKLSRAKSTLNKIGTRFLHNLIQSAETMVNAINKYNHQSSQYRKQKGSAMFPQITSHNDASSFKTKDS</sequence>
<dbReference type="GeneID" id="20239748"/>
<keyword evidence="6" id="KW-1185">Reference proteome</keyword>
<dbReference type="Proteomes" id="UP000030746">
    <property type="component" value="Unassembled WGS sequence"/>
</dbReference>
<dbReference type="STRING" id="225164.V4AA52"/>
<dbReference type="GO" id="GO:0005930">
    <property type="term" value="C:axoneme"/>
    <property type="evidence" value="ECO:0007669"/>
    <property type="project" value="UniProtKB-SubCell"/>
</dbReference>
<dbReference type="SUPFAM" id="SSF48452">
    <property type="entry name" value="TPR-like"/>
    <property type="match status" value="1"/>
</dbReference>
<dbReference type="CTD" id="20239748"/>
<evidence type="ECO:0000313" key="5">
    <source>
        <dbReference type="EMBL" id="ESO90191.1"/>
    </source>
</evidence>
<dbReference type="InterPro" id="IPR019734">
    <property type="entry name" value="TPR_rpt"/>
</dbReference>
<proteinExistence type="predicted"/>
<reference evidence="5 6" key="1">
    <citation type="journal article" date="2013" name="Nature">
        <title>Insights into bilaterian evolution from three spiralian genomes.</title>
        <authorList>
            <person name="Simakov O."/>
            <person name="Marletaz F."/>
            <person name="Cho S.J."/>
            <person name="Edsinger-Gonzales E."/>
            <person name="Havlak P."/>
            <person name="Hellsten U."/>
            <person name="Kuo D.H."/>
            <person name="Larsson T."/>
            <person name="Lv J."/>
            <person name="Arendt D."/>
            <person name="Savage R."/>
            <person name="Osoegawa K."/>
            <person name="de Jong P."/>
            <person name="Grimwood J."/>
            <person name="Chapman J.A."/>
            <person name="Shapiro H."/>
            <person name="Aerts A."/>
            <person name="Otillar R.P."/>
            <person name="Terry A.Y."/>
            <person name="Boore J.L."/>
            <person name="Grigoriev I.V."/>
            <person name="Lindberg D.R."/>
            <person name="Seaver E.C."/>
            <person name="Weisblat D.A."/>
            <person name="Putnam N.H."/>
            <person name="Rokhsar D.S."/>
        </authorList>
    </citation>
    <scope>NUCLEOTIDE SEQUENCE [LARGE SCALE GENOMIC DNA]</scope>
</reference>
<dbReference type="SMART" id="SM00028">
    <property type="entry name" value="TPR"/>
    <property type="match status" value="3"/>
</dbReference>
<accession>V4AA52</accession>
<dbReference type="HOGENOM" id="CLU_557007_0_0_1"/>
<gene>
    <name evidence="5" type="ORF">LOTGIDRAFT_164507</name>
</gene>
<dbReference type="EMBL" id="KB202481">
    <property type="protein sequence ID" value="ESO90191.1"/>
    <property type="molecule type" value="Genomic_DNA"/>
</dbReference>
<dbReference type="PANTHER" id="PTHR23040:SF2">
    <property type="entry name" value="OUTER DYNEIN ARM-DOCKING COMPLEX SUBUNIT 4"/>
    <property type="match status" value="1"/>
</dbReference>
<feature type="compositionally biased region" description="Polar residues" evidence="4">
    <location>
        <begin position="151"/>
        <end position="165"/>
    </location>
</feature>
<feature type="region of interest" description="Disordered" evidence="4">
    <location>
        <begin position="151"/>
        <end position="172"/>
    </location>
</feature>
<evidence type="ECO:0000256" key="1">
    <source>
        <dbReference type="ARBA" id="ARBA00004430"/>
    </source>
</evidence>
<name>V4AA52_LOTGI</name>
<dbReference type="Gene3D" id="1.25.40.10">
    <property type="entry name" value="Tetratricopeptide repeat domain"/>
    <property type="match status" value="1"/>
</dbReference>
<dbReference type="InterPro" id="IPR040111">
    <property type="entry name" value="ODAD4"/>
</dbReference>
<comment type="subcellular location">
    <subcellularLocation>
        <location evidence="1">Cytoplasm</location>
        <location evidence="1">Cytoskeleton</location>
        <location evidence="1">Cilium axoneme</location>
    </subcellularLocation>
</comment>
<dbReference type="KEGG" id="lgi:LOTGIDRAFT_164507"/>
<dbReference type="OrthoDB" id="6107372at2759"/>
<organism evidence="5 6">
    <name type="scientific">Lottia gigantea</name>
    <name type="common">Giant owl limpet</name>
    <dbReference type="NCBI Taxonomy" id="225164"/>
    <lineage>
        <taxon>Eukaryota</taxon>
        <taxon>Metazoa</taxon>
        <taxon>Spiralia</taxon>
        <taxon>Lophotrochozoa</taxon>
        <taxon>Mollusca</taxon>
        <taxon>Gastropoda</taxon>
        <taxon>Patellogastropoda</taxon>
        <taxon>Lottioidea</taxon>
        <taxon>Lottiidae</taxon>
        <taxon>Lottia</taxon>
    </lineage>
</organism>
<evidence type="ECO:0000256" key="4">
    <source>
        <dbReference type="SAM" id="MobiDB-lite"/>
    </source>
</evidence>
<dbReference type="AlphaFoldDB" id="V4AA52"/>
<evidence type="ECO:0000313" key="6">
    <source>
        <dbReference type="Proteomes" id="UP000030746"/>
    </source>
</evidence>
<evidence type="ECO:0000256" key="2">
    <source>
        <dbReference type="ARBA" id="ARBA00034139"/>
    </source>
</evidence>
<dbReference type="PANTHER" id="PTHR23040">
    <property type="match status" value="1"/>
</dbReference>
<dbReference type="InterPro" id="IPR011990">
    <property type="entry name" value="TPR-like_helical_dom_sf"/>
</dbReference>
<evidence type="ECO:0000256" key="3">
    <source>
        <dbReference type="ARBA" id="ARBA00034143"/>
    </source>
</evidence>